<evidence type="ECO:0000259" key="6">
    <source>
        <dbReference type="Pfam" id="PF08281"/>
    </source>
</evidence>
<accession>A0A9X3DF94</accession>
<evidence type="ECO:0000259" key="5">
    <source>
        <dbReference type="Pfam" id="PF04542"/>
    </source>
</evidence>
<reference evidence="7" key="1">
    <citation type="submission" date="2022-11" db="EMBL/GenBank/DDBJ databases">
        <authorList>
            <person name="Graham C."/>
            <person name="Newman J.D."/>
        </authorList>
    </citation>
    <scope>NUCLEOTIDE SEQUENCE</scope>
    <source>
        <strain evidence="7">DSM 19486</strain>
    </source>
</reference>
<dbReference type="InterPro" id="IPR013325">
    <property type="entry name" value="RNA_pol_sigma_r2"/>
</dbReference>
<evidence type="ECO:0000313" key="7">
    <source>
        <dbReference type="EMBL" id="MCX3266182.1"/>
    </source>
</evidence>
<feature type="domain" description="RNA polymerase sigma factor 70 region 4 type 2" evidence="6">
    <location>
        <begin position="122"/>
        <end position="172"/>
    </location>
</feature>
<dbReference type="Pfam" id="PF04542">
    <property type="entry name" value="Sigma70_r2"/>
    <property type="match status" value="1"/>
</dbReference>
<feature type="domain" description="RNA polymerase sigma-70 region 2" evidence="5">
    <location>
        <begin position="28"/>
        <end position="92"/>
    </location>
</feature>
<keyword evidence="4" id="KW-0804">Transcription</keyword>
<gene>
    <name evidence="7" type="ORF">OQZ29_15595</name>
</gene>
<dbReference type="InterPro" id="IPR007627">
    <property type="entry name" value="RNA_pol_sigma70_r2"/>
</dbReference>
<dbReference type="InterPro" id="IPR039425">
    <property type="entry name" value="RNA_pol_sigma-70-like"/>
</dbReference>
<dbReference type="GO" id="GO:0006352">
    <property type="term" value="P:DNA-templated transcription initiation"/>
    <property type="evidence" value="ECO:0007669"/>
    <property type="project" value="InterPro"/>
</dbReference>
<evidence type="ECO:0000256" key="3">
    <source>
        <dbReference type="ARBA" id="ARBA00023082"/>
    </source>
</evidence>
<sequence length="192" mass="22270">MQNYSLFTDSELSDSLIEGDRLAFDEIYLRYWRTLHQKACRILNDEDEAADIIQEVFVSLWQRRTEVKVANLKAYLNQAVKFSVLKAIRENKVSEDFYDKLAKITGDLVFEDPLVFKEMGHLIQHLIDDLPEDCRTIFNLSRIDNLTYKKIALQLGISEKTVEKKMSLALKNIKAGLSLNLCLLILVEHVFN</sequence>
<dbReference type="Proteomes" id="UP001142592">
    <property type="component" value="Unassembled WGS sequence"/>
</dbReference>
<comment type="caution">
    <text evidence="7">The sequence shown here is derived from an EMBL/GenBank/DDBJ whole genome shotgun (WGS) entry which is preliminary data.</text>
</comment>
<dbReference type="PANTHER" id="PTHR43133">
    <property type="entry name" value="RNA POLYMERASE ECF-TYPE SIGMA FACTO"/>
    <property type="match status" value="1"/>
</dbReference>
<dbReference type="SUPFAM" id="SSF88659">
    <property type="entry name" value="Sigma3 and sigma4 domains of RNA polymerase sigma factors"/>
    <property type="match status" value="1"/>
</dbReference>
<dbReference type="EMBL" id="JAPJUH010000004">
    <property type="protein sequence ID" value="MCX3266182.1"/>
    <property type="molecule type" value="Genomic_DNA"/>
</dbReference>
<keyword evidence="8" id="KW-1185">Reference proteome</keyword>
<organism evidence="7 8">
    <name type="scientific">Pedobacter agri</name>
    <dbReference type="NCBI Taxonomy" id="454586"/>
    <lineage>
        <taxon>Bacteria</taxon>
        <taxon>Pseudomonadati</taxon>
        <taxon>Bacteroidota</taxon>
        <taxon>Sphingobacteriia</taxon>
        <taxon>Sphingobacteriales</taxon>
        <taxon>Sphingobacteriaceae</taxon>
        <taxon>Pedobacter</taxon>
    </lineage>
</organism>
<comment type="similarity">
    <text evidence="1">Belongs to the sigma-70 factor family. ECF subfamily.</text>
</comment>
<dbReference type="SUPFAM" id="SSF88946">
    <property type="entry name" value="Sigma2 domain of RNA polymerase sigma factors"/>
    <property type="match status" value="1"/>
</dbReference>
<dbReference type="GO" id="GO:0003677">
    <property type="term" value="F:DNA binding"/>
    <property type="evidence" value="ECO:0007669"/>
    <property type="project" value="InterPro"/>
</dbReference>
<dbReference type="InterPro" id="IPR014284">
    <property type="entry name" value="RNA_pol_sigma-70_dom"/>
</dbReference>
<protein>
    <submittedName>
        <fullName evidence="7">RNA polymerase sigma-70 factor</fullName>
    </submittedName>
</protein>
<proteinExistence type="inferred from homology"/>
<dbReference type="PANTHER" id="PTHR43133:SF46">
    <property type="entry name" value="RNA POLYMERASE SIGMA-70 FACTOR ECF SUBFAMILY"/>
    <property type="match status" value="1"/>
</dbReference>
<evidence type="ECO:0000313" key="8">
    <source>
        <dbReference type="Proteomes" id="UP001142592"/>
    </source>
</evidence>
<keyword evidence="2" id="KW-0805">Transcription regulation</keyword>
<evidence type="ECO:0000256" key="1">
    <source>
        <dbReference type="ARBA" id="ARBA00010641"/>
    </source>
</evidence>
<dbReference type="Pfam" id="PF08281">
    <property type="entry name" value="Sigma70_r4_2"/>
    <property type="match status" value="1"/>
</dbReference>
<dbReference type="AlphaFoldDB" id="A0A9X3DF94"/>
<evidence type="ECO:0000256" key="4">
    <source>
        <dbReference type="ARBA" id="ARBA00023163"/>
    </source>
</evidence>
<dbReference type="Gene3D" id="1.10.1740.10">
    <property type="match status" value="1"/>
</dbReference>
<dbReference type="CDD" id="cd06171">
    <property type="entry name" value="Sigma70_r4"/>
    <property type="match status" value="1"/>
</dbReference>
<evidence type="ECO:0000256" key="2">
    <source>
        <dbReference type="ARBA" id="ARBA00023015"/>
    </source>
</evidence>
<dbReference type="NCBIfam" id="TIGR02937">
    <property type="entry name" value="sigma70-ECF"/>
    <property type="match status" value="1"/>
</dbReference>
<dbReference type="InterPro" id="IPR036388">
    <property type="entry name" value="WH-like_DNA-bd_sf"/>
</dbReference>
<name>A0A9X3DF94_9SPHI</name>
<dbReference type="Gene3D" id="1.10.10.10">
    <property type="entry name" value="Winged helix-like DNA-binding domain superfamily/Winged helix DNA-binding domain"/>
    <property type="match status" value="1"/>
</dbReference>
<dbReference type="RefSeq" id="WP_010599473.1">
    <property type="nucleotide sequence ID" value="NZ_JAPJUH010000004.1"/>
</dbReference>
<dbReference type="GO" id="GO:0016987">
    <property type="term" value="F:sigma factor activity"/>
    <property type="evidence" value="ECO:0007669"/>
    <property type="project" value="UniProtKB-KW"/>
</dbReference>
<dbReference type="InterPro" id="IPR014327">
    <property type="entry name" value="RNA_pol_sigma70_bacteroid"/>
</dbReference>
<keyword evidence="3" id="KW-0731">Sigma factor</keyword>
<dbReference type="InterPro" id="IPR013249">
    <property type="entry name" value="RNA_pol_sigma70_r4_t2"/>
</dbReference>
<dbReference type="InterPro" id="IPR013324">
    <property type="entry name" value="RNA_pol_sigma_r3/r4-like"/>
</dbReference>
<dbReference type="NCBIfam" id="TIGR02985">
    <property type="entry name" value="Sig70_bacteroi1"/>
    <property type="match status" value="1"/>
</dbReference>